<keyword evidence="13" id="KW-0675">Receptor</keyword>
<comment type="caution">
    <text evidence="13">The sequence shown here is derived from an EMBL/GenBank/DDBJ whole genome shotgun (WGS) entry which is preliminary data.</text>
</comment>
<dbReference type="InterPro" id="IPR039426">
    <property type="entry name" value="TonB-dep_rcpt-like"/>
</dbReference>
<keyword evidence="6 8" id="KW-0472">Membrane</keyword>
<keyword evidence="2 8" id="KW-0813">Transport</keyword>
<evidence type="ECO:0000256" key="6">
    <source>
        <dbReference type="ARBA" id="ARBA00023136"/>
    </source>
</evidence>
<dbReference type="InterPro" id="IPR037066">
    <property type="entry name" value="Plug_dom_sf"/>
</dbReference>
<evidence type="ECO:0000259" key="11">
    <source>
        <dbReference type="Pfam" id="PF00593"/>
    </source>
</evidence>
<reference evidence="13 14" key="1">
    <citation type="submission" date="2020-02" db="EMBL/GenBank/DDBJ databases">
        <title>Shewanella WXL01 sp. nov., a marine bacterium isolated from green algae in Luhuitou Fringing Reef (Northern South China Sea).</title>
        <authorList>
            <person name="Wang X."/>
        </authorList>
    </citation>
    <scope>NUCLEOTIDE SEQUENCE [LARGE SCALE GENOMIC DNA]</scope>
    <source>
        <strain evidence="13 14">MCCC 1A01895</strain>
    </source>
</reference>
<evidence type="ECO:0000256" key="7">
    <source>
        <dbReference type="ARBA" id="ARBA00023237"/>
    </source>
</evidence>
<dbReference type="Proteomes" id="UP000811844">
    <property type="component" value="Unassembled WGS sequence"/>
</dbReference>
<dbReference type="InterPro" id="IPR036942">
    <property type="entry name" value="Beta-barrel_TonB_sf"/>
</dbReference>
<dbReference type="Pfam" id="PF07715">
    <property type="entry name" value="Plug"/>
    <property type="match status" value="1"/>
</dbReference>
<keyword evidence="7 8" id="KW-0998">Cell outer membrane</keyword>
<evidence type="ECO:0000256" key="3">
    <source>
        <dbReference type="ARBA" id="ARBA00022452"/>
    </source>
</evidence>
<feature type="chain" id="PRO_5046858466" evidence="10">
    <location>
        <begin position="29"/>
        <end position="785"/>
    </location>
</feature>
<dbReference type="InterPro" id="IPR000531">
    <property type="entry name" value="Beta-barrel_TonB"/>
</dbReference>
<keyword evidence="5 9" id="KW-0798">TonB box</keyword>
<accession>A0ABS5I559</accession>
<dbReference type="CDD" id="cd01347">
    <property type="entry name" value="ligand_gated_channel"/>
    <property type="match status" value="1"/>
</dbReference>
<dbReference type="PROSITE" id="PS52016">
    <property type="entry name" value="TONB_DEPENDENT_REC_3"/>
    <property type="match status" value="1"/>
</dbReference>
<feature type="domain" description="TonB-dependent receptor plug" evidence="12">
    <location>
        <begin position="92"/>
        <end position="191"/>
    </location>
</feature>
<feature type="domain" description="TonB-dependent receptor-like beta-barrel" evidence="11">
    <location>
        <begin position="269"/>
        <end position="753"/>
    </location>
</feature>
<evidence type="ECO:0000256" key="8">
    <source>
        <dbReference type="PROSITE-ProRule" id="PRU01360"/>
    </source>
</evidence>
<evidence type="ECO:0000259" key="12">
    <source>
        <dbReference type="Pfam" id="PF07715"/>
    </source>
</evidence>
<comment type="similarity">
    <text evidence="8 9">Belongs to the TonB-dependent receptor family.</text>
</comment>
<evidence type="ECO:0000256" key="2">
    <source>
        <dbReference type="ARBA" id="ARBA00022448"/>
    </source>
</evidence>
<evidence type="ECO:0000256" key="5">
    <source>
        <dbReference type="ARBA" id="ARBA00023077"/>
    </source>
</evidence>
<sequence length="785" mass="85328">MKRAQYKNTSLGAQAVAAALVFGAPVFASQAETTEKTTANAAVNEACNVEVSGIECEKNQSAEAIERIKVHGVKSSVYFNQSSGDIRRVADLIDTPQVITVLTQDQIQESGKTDLKDILSAQAGVTLGTGENGNAFGDRYIIRGHEARSDVFVDGLRDPGMTTRESFATEAVEITKGPSSTFAGRGSSGGAVNSVTKKASTSYNLGRVDLALGTDDHSRLTVDYNHGVSATVGLRINGLLAKEDKPGREGITRERKGVQLSAVYEPTQDLSFIADGYYLDANDVADLGSYFDQSTREPIADIPVYAQDSDFLDSKVQTFTLRTEYNIADNLTFYNATRVGHTENGYITTGVRGTTRSATDLDAPGANTLTLSTHQGNQDVDYFSTQFNLFWDTQLLGMQNKFVFGLEYTDQQVDNGVYDIVNANDTNCITAGRRGDAGAYCILDGNGNVVDDIDKLMGRSYTKGINDAEYQINTISAYFMDTVALTDELELFFGVRQDSFDYENDTSSSRNGDILYKYDDTLYNGHVGLVYSITDNGNIYANYSTATNINGGESDLGASCGYGGVCGTQEQASVADPEHVENMELGTKWMMFEDNLMFTASVFQITKSDVMESVGDSYSTLGTLNTGKNRVKGIEFGMVGNITPALSLQFSAAIMDSEILASFNEETIGLALSNFADESAYLQLRYQLNDTFVVGAGYTYQGEMYGGQPDTAAGYDVDNGRYSIVVPNYQVVDLFANYNATESLTFRLNVGNVLDEEYFTAAYRSGSFMYLGDARNARLSATYEF</sequence>
<gene>
    <name evidence="13" type="ORF">G3R48_14350</name>
</gene>
<dbReference type="Gene3D" id="2.170.130.10">
    <property type="entry name" value="TonB-dependent receptor, plug domain"/>
    <property type="match status" value="1"/>
</dbReference>
<dbReference type="PANTHER" id="PTHR32552">
    <property type="entry name" value="FERRICHROME IRON RECEPTOR-RELATED"/>
    <property type="match status" value="1"/>
</dbReference>
<evidence type="ECO:0000256" key="9">
    <source>
        <dbReference type="RuleBase" id="RU003357"/>
    </source>
</evidence>
<dbReference type="EMBL" id="JAAIKR010000016">
    <property type="protein sequence ID" value="MBR9729158.1"/>
    <property type="molecule type" value="Genomic_DNA"/>
</dbReference>
<dbReference type="PANTHER" id="PTHR32552:SF83">
    <property type="entry name" value="BLR3904 PROTEIN"/>
    <property type="match status" value="1"/>
</dbReference>
<dbReference type="RefSeq" id="WP_153665862.1">
    <property type="nucleotide sequence ID" value="NZ_JAAIKR010000016.1"/>
</dbReference>
<evidence type="ECO:0000256" key="10">
    <source>
        <dbReference type="SAM" id="SignalP"/>
    </source>
</evidence>
<feature type="signal peptide" evidence="10">
    <location>
        <begin position="1"/>
        <end position="28"/>
    </location>
</feature>
<keyword evidence="3 8" id="KW-1134">Transmembrane beta strand</keyword>
<dbReference type="InterPro" id="IPR012910">
    <property type="entry name" value="Plug_dom"/>
</dbReference>
<evidence type="ECO:0000313" key="14">
    <source>
        <dbReference type="Proteomes" id="UP000811844"/>
    </source>
</evidence>
<keyword evidence="4 8" id="KW-0812">Transmembrane</keyword>
<proteinExistence type="inferred from homology"/>
<evidence type="ECO:0000256" key="1">
    <source>
        <dbReference type="ARBA" id="ARBA00004571"/>
    </source>
</evidence>
<organism evidence="13 14">
    <name type="scientific">Shewanella intestini</name>
    <dbReference type="NCBI Taxonomy" id="2017544"/>
    <lineage>
        <taxon>Bacteria</taxon>
        <taxon>Pseudomonadati</taxon>
        <taxon>Pseudomonadota</taxon>
        <taxon>Gammaproteobacteria</taxon>
        <taxon>Alteromonadales</taxon>
        <taxon>Shewanellaceae</taxon>
        <taxon>Shewanella</taxon>
    </lineage>
</organism>
<evidence type="ECO:0000313" key="13">
    <source>
        <dbReference type="EMBL" id="MBR9729158.1"/>
    </source>
</evidence>
<keyword evidence="14" id="KW-1185">Reference proteome</keyword>
<evidence type="ECO:0000256" key="4">
    <source>
        <dbReference type="ARBA" id="ARBA00022692"/>
    </source>
</evidence>
<dbReference type="Gene3D" id="2.40.170.20">
    <property type="entry name" value="TonB-dependent receptor, beta-barrel domain"/>
    <property type="match status" value="1"/>
</dbReference>
<dbReference type="Pfam" id="PF00593">
    <property type="entry name" value="TonB_dep_Rec_b-barrel"/>
    <property type="match status" value="1"/>
</dbReference>
<keyword evidence="10" id="KW-0732">Signal</keyword>
<dbReference type="SUPFAM" id="SSF56935">
    <property type="entry name" value="Porins"/>
    <property type="match status" value="1"/>
</dbReference>
<name>A0ABS5I559_9GAMM</name>
<protein>
    <submittedName>
        <fullName evidence="13">TonB-dependent receptor</fullName>
    </submittedName>
</protein>
<comment type="subcellular location">
    <subcellularLocation>
        <location evidence="1 8">Cell outer membrane</location>
        <topology evidence="1 8">Multi-pass membrane protein</topology>
    </subcellularLocation>
</comment>